<protein>
    <recommendedName>
        <fullName evidence="2">YtkA-like domain-containing protein</fullName>
    </recommendedName>
</protein>
<evidence type="ECO:0000256" key="1">
    <source>
        <dbReference type="SAM" id="SignalP"/>
    </source>
</evidence>
<organism evidence="3 4">
    <name type="scientific">Deinococcus budaensis</name>
    <dbReference type="NCBI Taxonomy" id="1665626"/>
    <lineage>
        <taxon>Bacteria</taxon>
        <taxon>Thermotogati</taxon>
        <taxon>Deinococcota</taxon>
        <taxon>Deinococci</taxon>
        <taxon>Deinococcales</taxon>
        <taxon>Deinococcaceae</taxon>
        <taxon>Deinococcus</taxon>
    </lineage>
</organism>
<name>A0A7W8GES2_9DEIO</name>
<evidence type="ECO:0000259" key="2">
    <source>
        <dbReference type="Pfam" id="PF13115"/>
    </source>
</evidence>
<dbReference type="AlphaFoldDB" id="A0A7W8GES2"/>
<sequence>MCQASALAVCLLLSACQPPKARDFEVRLTTQPDPARVGSARMELTLPDVPAAAISLEGNMAHAGMAPVRAQATPTGNGRYVVDAFPLNMAGSWVVTVTARTDDGRTLTTDVPLEVFAP</sequence>
<proteinExistence type="predicted"/>
<feature type="domain" description="YtkA-like" evidence="2">
    <location>
        <begin position="20"/>
        <end position="97"/>
    </location>
</feature>
<dbReference type="EMBL" id="JACHFN010000005">
    <property type="protein sequence ID" value="MBB5234312.1"/>
    <property type="molecule type" value="Genomic_DNA"/>
</dbReference>
<feature type="signal peptide" evidence="1">
    <location>
        <begin position="1"/>
        <end position="21"/>
    </location>
</feature>
<dbReference type="Proteomes" id="UP000525389">
    <property type="component" value="Unassembled WGS sequence"/>
</dbReference>
<feature type="chain" id="PRO_5030535429" description="YtkA-like domain-containing protein" evidence="1">
    <location>
        <begin position="22"/>
        <end position="118"/>
    </location>
</feature>
<accession>A0A7W8GES2</accession>
<reference evidence="3 4" key="1">
    <citation type="submission" date="2020-08" db="EMBL/GenBank/DDBJ databases">
        <title>Genomic Encyclopedia of Type Strains, Phase IV (KMG-IV): sequencing the most valuable type-strain genomes for metagenomic binning, comparative biology and taxonomic classification.</title>
        <authorList>
            <person name="Goeker M."/>
        </authorList>
    </citation>
    <scope>NUCLEOTIDE SEQUENCE [LARGE SCALE GENOMIC DNA]</scope>
    <source>
        <strain evidence="3 4">DSM 101791</strain>
    </source>
</reference>
<dbReference type="Pfam" id="PF13115">
    <property type="entry name" value="YtkA"/>
    <property type="match status" value="1"/>
</dbReference>
<evidence type="ECO:0000313" key="3">
    <source>
        <dbReference type="EMBL" id="MBB5234312.1"/>
    </source>
</evidence>
<comment type="caution">
    <text evidence="3">The sequence shown here is derived from an EMBL/GenBank/DDBJ whole genome shotgun (WGS) entry which is preliminary data.</text>
</comment>
<keyword evidence="1" id="KW-0732">Signal</keyword>
<gene>
    <name evidence="3" type="ORF">HNQ09_001750</name>
</gene>
<keyword evidence="4" id="KW-1185">Reference proteome</keyword>
<dbReference type="RefSeq" id="WP_184027989.1">
    <property type="nucleotide sequence ID" value="NZ_JACHFN010000005.1"/>
</dbReference>
<dbReference type="InterPro" id="IPR032693">
    <property type="entry name" value="YtkA-like_dom"/>
</dbReference>
<evidence type="ECO:0000313" key="4">
    <source>
        <dbReference type="Proteomes" id="UP000525389"/>
    </source>
</evidence>